<feature type="region of interest" description="Disordered" evidence="1">
    <location>
        <begin position="1386"/>
        <end position="1444"/>
    </location>
</feature>
<feature type="compositionally biased region" description="Acidic residues" evidence="1">
    <location>
        <begin position="449"/>
        <end position="458"/>
    </location>
</feature>
<dbReference type="ExpressionAtlas" id="A0A2K3E3R7">
    <property type="expression patterns" value="baseline"/>
</dbReference>
<feature type="compositionally biased region" description="Low complexity" evidence="1">
    <location>
        <begin position="1608"/>
        <end position="1623"/>
    </location>
</feature>
<dbReference type="RefSeq" id="XP_042927728.1">
    <property type="nucleotide sequence ID" value="XM_043060302.1"/>
</dbReference>
<dbReference type="InParanoid" id="A0A2K3E3R7"/>
<keyword evidence="3" id="KW-1185">Reference proteome</keyword>
<sequence length="2082" mass="199167">MAVKRLWCCFNGGAVDQAFKPLGDGSAHSYARRTEEAAAEPVKAPQASRLPAAAASRGSSDSEPGPGSGRLSPRGSPPRPQPRLRTLPAPPAGSRAGSTLSAGPSVSGHTAWSAASSEGHHLGPSPSRLSAASHPHANGSLSTAPVSPSPVSHSAGVTSPLLGASRSRGAGGISAVPPPTSPVSSISGNGPIPGTSRAGSGVANALSGALRALKRHGTNIGTKAPSDRASLQRITGGGGAPLISSVPPPPPGLHRSPSDIRQHLQSQAPKRSILKHTSTGRTLSHSRLSRSSKSIGARPPGESAVSFQVADGGGEEPHDTAAGGGDGSDAEAPPVRRRGSPAGGVSFRLVEEGDEAGGSGGSGSGGSDGAVGHEAEGAVSRTVSRQRGSKSVRVVVPEDGPDADELRRAAELAAVGMSAAAEAAAAAAAARAPAVAVKLQAAGGGASNDDSEDDEEEQIGASAAAEAAVRRAMRTSTGGLTGRLVSPAAAGSLPARARSLGCAATPLEVFEAPRAGSTTHSSSKQQQQQRRGCGPARVTTFLRPVFGGGGAAGAAADGSGGGEHGAGIAPTAVAAGPAAAASPSASVPDAVVRFRRPLSRSASTSSLNTTIDGAVAAAAPSIDGSAFTRHAVDDSGSTQPFISVTGGGATSAGGATTPDDGGFAASASRFGPRGGTGGHKLMSMQSVMEQHRGQELQRLGLGGERLADAGDASVGNSLDGGALGLELPEPGAVLPVRYGLSAGEAAAQDVVVPAAVGAAAPAGEQSLLRELAAEAPSSGFFLRASHASSSSPGSGELLSASLSGADWVGAHPHTGATADTLVSGHSHVSGGGGGGGLARAHVALSPVYRHSDGSDVGAAATSSRLSARPQQALHPAHQRPSPVTSHHRPGSSSQHQHQQRRSSGNGGAASSRGRDSGGGADATFDRASGGGCGQQESAPLVVLPGGGPDVVSESAHEGAAGAESRAASAAQLPPFTPSTGSVAGLPPALSSGGGGGSGALPGPGSRTVSHSHIQLPAPLSSALLTTRGASPSPSFSARMLAAATGGRMGATVVPAPSPLSPLGGGSGGGAGSGPGTGPVTQLGASPTILQRNCSMAGATGPSPTLPTAPHRPLPHMASPLPAASTANSPAGGAVPTASSASGGAAALAAAAMAASITSPAAAQPPAIDVTARHGHSTGATEGLGTRVLSPRQDSVVRVPAQLARAFSLSASEAGPAPVGAKAAAGGADGGGAASGAAATSTSGADGGGPPASPSRLASALSSPALVPGGRGGGWGGGGGNSAGALPPGLEGCLQSSRPNSPAYCTPPGASGAGAALAGATTTTTISNDAHAKDGAAVGSAADDGGGGGGGSFLAGRFGMAGSWRQLASPLSTLRAVLADGGSLGGGGNGGHGSGTGSHAGSSGAVSSDYDNSSSALSPPQYQQAQQLQRSPGSMAATGHDSSGHTLLSRLSIRVAPPTMSTQGCHQHISPVGGGGGGSGPGSGVGGGRRPGTPTAGGSRLAMAVPPYAAEMEAAGSSACDAGGSGGGTDSLSPKSPGMGTGLQPDTSLPARTGGMGAGAGGGGSSASSVPHELLARRKRGSATGTEYANYMAAKVAGASGAGGGAVRNGGAEAASDGSASARGGCRKNRTMSTGGTSLTGRAMYALESMAANLGFTRRSVPGPVPGSGEDTAGNRGGGGRGGSGGGGGVAAALPRSPRPVVGTGWDSSEMVEALGGDLEAQGDEFAVEVLNMSPRKPAPAVPSGWAAPGISASGMLAVANAATAAATASIALAAMSPAGPRPRAGSMQGVILHPRSPRAALGLDRSARGFEHLHGGEEGGQGGWGLREEEEDVLGRLEGEEAGSAKAAVRIPSGAALLAAGPAAADAGHPSTPRFGRRAAAAAAFGSRGASGSPVAAGTASGLHATPRHSLQLSSALRRAPTLPTRGAGGDGAAQGTQSVVAGGASAAALVPRYSTPGTSLAYAVMAQGRLSGSGVSPGAGSPVAAMVGPPPPERLRRDSSRLLTDWTAAGTAAAASGATGGVGLDRASAAAARMVTVAAAAAPASQDSGPDGHNSGNVNMHLDPSLDQSQSLLGPLPGAVS</sequence>
<feature type="region of interest" description="Disordered" evidence="1">
    <location>
        <begin position="1887"/>
        <end position="1907"/>
    </location>
</feature>
<gene>
    <name evidence="2" type="ORF">CHLRE_02g145600v5</name>
</gene>
<feature type="region of interest" description="Disordered" evidence="1">
    <location>
        <begin position="514"/>
        <end position="535"/>
    </location>
</feature>
<name>A0A2K3E3R7_CHLRE</name>
<feature type="compositionally biased region" description="Gly residues" evidence="1">
    <location>
        <begin position="991"/>
        <end position="1001"/>
    </location>
</feature>
<feature type="compositionally biased region" description="Low complexity" evidence="1">
    <location>
        <begin position="1253"/>
        <end position="1267"/>
    </location>
</feature>
<evidence type="ECO:0000313" key="2">
    <source>
        <dbReference type="EMBL" id="PNW87435.1"/>
    </source>
</evidence>
<feature type="region of interest" description="Disordered" evidence="1">
    <location>
        <begin position="1458"/>
        <end position="1499"/>
    </location>
</feature>
<feature type="region of interest" description="Disordered" evidence="1">
    <location>
        <begin position="1656"/>
        <end position="1700"/>
    </location>
</feature>
<dbReference type="OrthoDB" id="552579at2759"/>
<feature type="region of interest" description="Disordered" evidence="1">
    <location>
        <begin position="1210"/>
        <end position="1305"/>
    </location>
</feature>
<dbReference type="Proteomes" id="UP000006906">
    <property type="component" value="Chromosome 2"/>
</dbReference>
<dbReference type="Gramene" id="PNW87435">
    <property type="protein sequence ID" value="PNW87435"/>
    <property type="gene ID" value="CHLRE_02g145600v5"/>
</dbReference>
<feature type="compositionally biased region" description="Low complexity" evidence="1">
    <location>
        <begin position="140"/>
        <end position="168"/>
    </location>
</feature>
<feature type="region of interest" description="Disordered" evidence="1">
    <location>
        <begin position="1055"/>
        <end position="1080"/>
    </location>
</feature>
<feature type="compositionally biased region" description="Low complexity" evidence="1">
    <location>
        <begin position="2063"/>
        <end position="2082"/>
    </location>
</feature>
<feature type="region of interest" description="Disordered" evidence="1">
    <location>
        <begin position="2039"/>
        <end position="2082"/>
    </location>
</feature>
<feature type="compositionally biased region" description="Low complexity" evidence="1">
    <location>
        <begin position="1128"/>
        <end position="1139"/>
    </location>
</feature>
<feature type="compositionally biased region" description="Gly residues" evidence="1">
    <location>
        <begin position="1674"/>
        <end position="1689"/>
    </location>
</feature>
<feature type="compositionally biased region" description="Gly residues" evidence="1">
    <location>
        <begin position="1471"/>
        <end position="1489"/>
    </location>
</feature>
<feature type="compositionally biased region" description="Gly residues" evidence="1">
    <location>
        <begin position="1553"/>
        <end position="1564"/>
    </location>
</feature>
<protein>
    <submittedName>
        <fullName evidence="2">Uncharacterized protein</fullName>
    </submittedName>
</protein>
<proteinExistence type="predicted"/>
<feature type="compositionally biased region" description="Gly residues" evidence="1">
    <location>
        <begin position="356"/>
        <end position="369"/>
    </location>
</feature>
<evidence type="ECO:0000256" key="1">
    <source>
        <dbReference type="SAM" id="MobiDB-lite"/>
    </source>
</evidence>
<feature type="region of interest" description="Disordered" evidence="1">
    <location>
        <begin position="1096"/>
        <end position="1139"/>
    </location>
</feature>
<feature type="compositionally biased region" description="Gly residues" evidence="1">
    <location>
        <begin position="1268"/>
        <end position="1281"/>
    </location>
</feature>
<dbReference type="GeneID" id="5720507"/>
<feature type="region of interest" description="Disordered" evidence="1">
    <location>
        <begin position="1171"/>
        <end position="1190"/>
    </location>
</feature>
<organism evidence="2 3">
    <name type="scientific">Chlamydomonas reinhardtii</name>
    <name type="common">Chlamydomonas smithii</name>
    <dbReference type="NCBI Taxonomy" id="3055"/>
    <lineage>
        <taxon>Eukaryota</taxon>
        <taxon>Viridiplantae</taxon>
        <taxon>Chlorophyta</taxon>
        <taxon>core chlorophytes</taxon>
        <taxon>Chlorophyceae</taxon>
        <taxon>CS clade</taxon>
        <taxon>Chlamydomonadales</taxon>
        <taxon>Chlamydomonadaceae</taxon>
        <taxon>Chlamydomonas</taxon>
    </lineage>
</organism>
<feature type="region of interest" description="Disordered" evidence="1">
    <location>
        <begin position="1516"/>
        <end position="1568"/>
    </location>
</feature>
<accession>A0A2K3E3R7</accession>
<feature type="compositionally biased region" description="Gly residues" evidence="1">
    <location>
        <begin position="1386"/>
        <end position="1397"/>
    </location>
</feature>
<feature type="compositionally biased region" description="Polar residues" evidence="1">
    <location>
        <begin position="96"/>
        <end position="116"/>
    </location>
</feature>
<feature type="compositionally biased region" description="Low complexity" evidence="1">
    <location>
        <begin position="1213"/>
        <end position="1225"/>
    </location>
</feature>
<feature type="compositionally biased region" description="Low complexity" evidence="1">
    <location>
        <begin position="276"/>
        <end position="294"/>
    </location>
</feature>
<feature type="region of interest" description="Disordered" evidence="1">
    <location>
        <begin position="1601"/>
        <end position="1637"/>
    </location>
</feature>
<feature type="compositionally biased region" description="Low complexity" evidence="1">
    <location>
        <begin position="1234"/>
        <end position="1243"/>
    </location>
</feature>
<feature type="compositionally biased region" description="Low complexity" evidence="1">
    <location>
        <begin position="1398"/>
        <end position="1428"/>
    </location>
</feature>
<feature type="region of interest" description="Disordered" evidence="1">
    <location>
        <begin position="216"/>
        <end position="402"/>
    </location>
</feature>
<feature type="region of interest" description="Disordered" evidence="1">
    <location>
        <begin position="443"/>
        <end position="464"/>
    </location>
</feature>
<feature type="compositionally biased region" description="Low complexity" evidence="1">
    <location>
        <begin position="44"/>
        <end position="74"/>
    </location>
</feature>
<dbReference type="KEGG" id="cre:CHLRE_02g145600v5"/>
<feature type="compositionally biased region" description="Polar residues" evidence="1">
    <location>
        <begin position="860"/>
        <end position="869"/>
    </location>
</feature>
<evidence type="ECO:0000313" key="3">
    <source>
        <dbReference type="Proteomes" id="UP000006906"/>
    </source>
</evidence>
<dbReference type="OMA" id="AWERSAW"/>
<dbReference type="EMBL" id="CM008963">
    <property type="protein sequence ID" value="PNW87435.1"/>
    <property type="molecule type" value="Genomic_DNA"/>
</dbReference>
<reference evidence="2 3" key="1">
    <citation type="journal article" date="2007" name="Science">
        <title>The Chlamydomonas genome reveals the evolution of key animal and plant functions.</title>
        <authorList>
            <person name="Merchant S.S."/>
            <person name="Prochnik S.E."/>
            <person name="Vallon O."/>
            <person name="Harris E.H."/>
            <person name="Karpowicz S.J."/>
            <person name="Witman G.B."/>
            <person name="Terry A."/>
            <person name="Salamov A."/>
            <person name="Fritz-Laylin L.K."/>
            <person name="Marechal-Drouard L."/>
            <person name="Marshall W.F."/>
            <person name="Qu L.H."/>
            <person name="Nelson D.R."/>
            <person name="Sanderfoot A.A."/>
            <person name="Spalding M.H."/>
            <person name="Kapitonov V.V."/>
            <person name="Ren Q."/>
            <person name="Ferris P."/>
            <person name="Lindquist E."/>
            <person name="Shapiro H."/>
            <person name="Lucas S.M."/>
            <person name="Grimwood J."/>
            <person name="Schmutz J."/>
            <person name="Cardol P."/>
            <person name="Cerutti H."/>
            <person name="Chanfreau G."/>
            <person name="Chen C.L."/>
            <person name="Cognat V."/>
            <person name="Croft M.T."/>
            <person name="Dent R."/>
            <person name="Dutcher S."/>
            <person name="Fernandez E."/>
            <person name="Fukuzawa H."/>
            <person name="Gonzalez-Ballester D."/>
            <person name="Gonzalez-Halphen D."/>
            <person name="Hallmann A."/>
            <person name="Hanikenne M."/>
            <person name="Hippler M."/>
            <person name="Inwood W."/>
            <person name="Jabbari K."/>
            <person name="Kalanon M."/>
            <person name="Kuras R."/>
            <person name="Lefebvre P.A."/>
            <person name="Lemaire S.D."/>
            <person name="Lobanov A.V."/>
            <person name="Lohr M."/>
            <person name="Manuell A."/>
            <person name="Meier I."/>
            <person name="Mets L."/>
            <person name="Mittag M."/>
            <person name="Mittelmeier T."/>
            <person name="Moroney J.V."/>
            <person name="Moseley J."/>
            <person name="Napoli C."/>
            <person name="Nedelcu A.M."/>
            <person name="Niyogi K."/>
            <person name="Novoselov S.V."/>
            <person name="Paulsen I.T."/>
            <person name="Pazour G."/>
            <person name="Purton S."/>
            <person name="Ral J.P."/>
            <person name="Riano-Pachon D.M."/>
            <person name="Riekhof W."/>
            <person name="Rymarquis L."/>
            <person name="Schroda M."/>
            <person name="Stern D."/>
            <person name="Umen J."/>
            <person name="Willows R."/>
            <person name="Wilson N."/>
            <person name="Zimmer S.L."/>
            <person name="Allmer J."/>
            <person name="Balk J."/>
            <person name="Bisova K."/>
            <person name="Chen C.J."/>
            <person name="Elias M."/>
            <person name="Gendler K."/>
            <person name="Hauser C."/>
            <person name="Lamb M.R."/>
            <person name="Ledford H."/>
            <person name="Long J.C."/>
            <person name="Minagawa J."/>
            <person name="Page M.D."/>
            <person name="Pan J."/>
            <person name="Pootakham W."/>
            <person name="Roje S."/>
            <person name="Rose A."/>
            <person name="Stahlberg E."/>
            <person name="Terauchi A.M."/>
            <person name="Yang P."/>
            <person name="Ball S."/>
            <person name="Bowler C."/>
            <person name="Dieckmann C.L."/>
            <person name="Gladyshev V.N."/>
            <person name="Green P."/>
            <person name="Jorgensen R."/>
            <person name="Mayfield S."/>
            <person name="Mueller-Roeber B."/>
            <person name="Rajamani S."/>
            <person name="Sayre R.T."/>
            <person name="Brokstein P."/>
            <person name="Dubchak I."/>
            <person name="Goodstein D."/>
            <person name="Hornick L."/>
            <person name="Huang Y.W."/>
            <person name="Jhaveri J."/>
            <person name="Luo Y."/>
            <person name="Martinez D."/>
            <person name="Ngau W.C."/>
            <person name="Otillar B."/>
            <person name="Poliakov A."/>
            <person name="Porter A."/>
            <person name="Szajkowski L."/>
            <person name="Werner G."/>
            <person name="Zhou K."/>
            <person name="Grigoriev I.V."/>
            <person name="Rokhsar D.S."/>
            <person name="Grossman A.R."/>
        </authorList>
    </citation>
    <scope>NUCLEOTIDE SEQUENCE [LARGE SCALE GENOMIC DNA]</scope>
    <source>
        <strain evidence="3">CC-503</strain>
    </source>
</reference>
<feature type="compositionally biased region" description="Gly residues" evidence="1">
    <location>
        <begin position="1062"/>
        <end position="1076"/>
    </location>
</feature>
<feature type="compositionally biased region" description="Low complexity" evidence="1">
    <location>
        <begin position="939"/>
        <end position="970"/>
    </location>
</feature>
<feature type="region of interest" description="Disordered" evidence="1">
    <location>
        <begin position="26"/>
        <end position="201"/>
    </location>
</feature>
<feature type="region of interest" description="Disordered" evidence="1">
    <location>
        <begin position="851"/>
        <end position="1011"/>
    </location>
</feature>